<dbReference type="AlphaFoldDB" id="A0A7I8E513"/>
<evidence type="ECO:0000313" key="2">
    <source>
        <dbReference type="EMBL" id="BCL57645.1"/>
    </source>
</evidence>
<protein>
    <recommendedName>
        <fullName evidence="4">Lipoprotein</fullName>
    </recommendedName>
</protein>
<accession>A0A7I8E513</accession>
<dbReference type="EMBL" id="AP024085">
    <property type="protein sequence ID" value="BCL57645.1"/>
    <property type="molecule type" value="Genomic_DNA"/>
</dbReference>
<evidence type="ECO:0008006" key="4">
    <source>
        <dbReference type="Google" id="ProtNLM"/>
    </source>
</evidence>
<evidence type="ECO:0000256" key="1">
    <source>
        <dbReference type="SAM" id="SignalP"/>
    </source>
</evidence>
<feature type="chain" id="PRO_5032726958" description="Lipoprotein" evidence="1">
    <location>
        <begin position="21"/>
        <end position="129"/>
    </location>
</feature>
<dbReference type="KEGG" id="fit:Fi14EGH31_13570"/>
<organism evidence="2 3">
    <name type="scientific">Faecalibacillus intestinalis</name>
    <dbReference type="NCBI Taxonomy" id="1982626"/>
    <lineage>
        <taxon>Bacteria</taxon>
        <taxon>Bacillati</taxon>
        <taxon>Bacillota</taxon>
        <taxon>Erysipelotrichia</taxon>
        <taxon>Erysipelotrichales</taxon>
        <taxon>Coprobacillaceae</taxon>
        <taxon>Faecalibacillus</taxon>
    </lineage>
</organism>
<dbReference type="InterPro" id="IPR058243">
    <property type="entry name" value="Phage_VG64"/>
</dbReference>
<sequence length="129" mass="14526">MKKVLIILASVFVLTGCSKASRVNWNIREDANNFKITRKVVALNTRTNDPLFTVEGKISLDSDEDGDLNVTIKTGKGKYKLFYAHLSNDVTYTCIQTKAKKENPYAYDIQFFPAKEVIENGVIDIKSSE</sequence>
<dbReference type="Pfam" id="PF25682">
    <property type="entry name" value="Phage_VG64"/>
    <property type="match status" value="1"/>
</dbReference>
<proteinExistence type="predicted"/>
<name>A0A7I8E513_9FIRM</name>
<keyword evidence="1" id="KW-0732">Signal</keyword>
<dbReference type="PROSITE" id="PS51257">
    <property type="entry name" value="PROKAR_LIPOPROTEIN"/>
    <property type="match status" value="1"/>
</dbReference>
<evidence type="ECO:0000313" key="3">
    <source>
        <dbReference type="Proteomes" id="UP000593842"/>
    </source>
</evidence>
<reference evidence="3" key="1">
    <citation type="submission" date="2020-09" db="EMBL/GenBank/DDBJ databases">
        <title>Complete genome sequencing of Faecalibacillus intestinalis strain 14EGH31.</title>
        <authorList>
            <person name="Sakamoto M."/>
            <person name="Murakami T."/>
            <person name="Mori H."/>
        </authorList>
    </citation>
    <scope>NUCLEOTIDE SEQUENCE [LARGE SCALE GENOMIC DNA]</scope>
    <source>
        <strain evidence="3">14EGH31</strain>
    </source>
</reference>
<gene>
    <name evidence="2" type="ORF">Fi14EGH31_13570</name>
</gene>
<dbReference type="Proteomes" id="UP000593842">
    <property type="component" value="Chromosome"/>
</dbReference>
<dbReference type="RefSeq" id="WP_200765303.1">
    <property type="nucleotide sequence ID" value="NZ_AP024085.1"/>
</dbReference>
<feature type="signal peptide" evidence="1">
    <location>
        <begin position="1"/>
        <end position="20"/>
    </location>
</feature>
<dbReference type="GeneID" id="70579796"/>